<organism evidence="1 2">
    <name type="scientific">Nocardia panacis</name>
    <dbReference type="NCBI Taxonomy" id="2340916"/>
    <lineage>
        <taxon>Bacteria</taxon>
        <taxon>Bacillati</taxon>
        <taxon>Actinomycetota</taxon>
        <taxon>Actinomycetes</taxon>
        <taxon>Mycobacteriales</taxon>
        <taxon>Nocardiaceae</taxon>
        <taxon>Nocardia</taxon>
    </lineage>
</organism>
<protein>
    <submittedName>
        <fullName evidence="1">Uncharacterized protein</fullName>
    </submittedName>
</protein>
<dbReference type="EMBL" id="QZFU01000006">
    <property type="protein sequence ID" value="RJO79821.1"/>
    <property type="molecule type" value="Genomic_DNA"/>
</dbReference>
<name>A0A3A4KWL6_9NOCA</name>
<proteinExistence type="predicted"/>
<dbReference type="AlphaFoldDB" id="A0A3A4KWL6"/>
<comment type="caution">
    <text evidence="1">The sequence shown here is derived from an EMBL/GenBank/DDBJ whole genome shotgun (WGS) entry which is preliminary data.</text>
</comment>
<sequence length="79" mass="8383">MAYAADSLVAKLVAFRTHGPTAAHLTDLPDPCGLAVAELVGRIRELDADIISRQITDHCVSTALPDRHSHPALAWIAAS</sequence>
<evidence type="ECO:0000313" key="1">
    <source>
        <dbReference type="EMBL" id="RJO79821.1"/>
    </source>
</evidence>
<evidence type="ECO:0000313" key="2">
    <source>
        <dbReference type="Proteomes" id="UP000266677"/>
    </source>
</evidence>
<gene>
    <name evidence="1" type="ORF">D5S18_00665</name>
</gene>
<keyword evidence="2" id="KW-1185">Reference proteome</keyword>
<accession>A0A3A4KWL6</accession>
<dbReference type="Proteomes" id="UP000266677">
    <property type="component" value="Unassembled WGS sequence"/>
</dbReference>
<reference evidence="1 2" key="1">
    <citation type="submission" date="2018-09" db="EMBL/GenBank/DDBJ databases">
        <title>YIM PH21274 draft genome.</title>
        <authorList>
            <person name="Miao C."/>
        </authorList>
    </citation>
    <scope>NUCLEOTIDE SEQUENCE [LARGE SCALE GENOMIC DNA]</scope>
    <source>
        <strain evidence="1 2">YIM PH 21724</strain>
    </source>
</reference>